<accession>A0AAV2H5U4</accession>
<evidence type="ECO:0000256" key="2">
    <source>
        <dbReference type="SAM" id="SignalP"/>
    </source>
</evidence>
<evidence type="ECO:0000313" key="4">
    <source>
        <dbReference type="EMBL" id="CAL1528808.1"/>
    </source>
</evidence>
<dbReference type="InterPro" id="IPR002870">
    <property type="entry name" value="Peptidase_M12B_N"/>
</dbReference>
<dbReference type="EMBL" id="CAXITT010000038">
    <property type="protein sequence ID" value="CAL1528808.1"/>
    <property type="molecule type" value="Genomic_DNA"/>
</dbReference>
<evidence type="ECO:0000313" key="5">
    <source>
        <dbReference type="Proteomes" id="UP001497497"/>
    </source>
</evidence>
<proteinExistence type="predicted"/>
<name>A0AAV2H5U4_LYMST</name>
<sequence length="253" mass="29145">MSDISMESTRSVLFLLLLLSQTLSANASRKARDIRDLKSKYGNRILLDNIKQPYEVIYPQQLDRGRLSDISTRKHKTRHHFPQSTHEHVQQFTLQVVVEGKNYKIRLHQNEALLSAGIEVKHFEEDNRQVITKTVEHCYYHGQVKKDEWSSVAVSTCNGIRGVIQMHNETYIIQPLIKDENATEHPHVIFKASASNEEICGNTQGLWSPFQDLHKGELIKRTKFANAQKTQSQSGEEKQKKLLRIAMVLDKSM</sequence>
<dbReference type="PANTHER" id="PTHR11905">
    <property type="entry name" value="ADAM A DISINTEGRIN AND METALLOPROTEASE DOMAIN"/>
    <property type="match status" value="1"/>
</dbReference>
<feature type="chain" id="PRO_5043752080" description="Peptidase M12B propeptide domain-containing protein" evidence="2">
    <location>
        <begin position="28"/>
        <end position="253"/>
    </location>
</feature>
<feature type="non-terminal residue" evidence="4">
    <location>
        <position position="253"/>
    </location>
</feature>
<dbReference type="PANTHER" id="PTHR11905:SF159">
    <property type="entry name" value="ADAM METALLOPROTEASE"/>
    <property type="match status" value="1"/>
</dbReference>
<reference evidence="4 5" key="1">
    <citation type="submission" date="2024-04" db="EMBL/GenBank/DDBJ databases">
        <authorList>
            <consortium name="Genoscope - CEA"/>
            <person name="William W."/>
        </authorList>
    </citation>
    <scope>NUCLEOTIDE SEQUENCE [LARGE SCALE GENOMIC DNA]</scope>
</reference>
<dbReference type="Proteomes" id="UP001497497">
    <property type="component" value="Unassembled WGS sequence"/>
</dbReference>
<keyword evidence="2" id="KW-0732">Signal</keyword>
<gene>
    <name evidence="4" type="ORF">GSLYS_00002978001</name>
</gene>
<dbReference type="AlphaFoldDB" id="A0AAV2H5U4"/>
<organism evidence="4 5">
    <name type="scientific">Lymnaea stagnalis</name>
    <name type="common">Great pond snail</name>
    <name type="synonym">Helix stagnalis</name>
    <dbReference type="NCBI Taxonomy" id="6523"/>
    <lineage>
        <taxon>Eukaryota</taxon>
        <taxon>Metazoa</taxon>
        <taxon>Spiralia</taxon>
        <taxon>Lophotrochozoa</taxon>
        <taxon>Mollusca</taxon>
        <taxon>Gastropoda</taxon>
        <taxon>Heterobranchia</taxon>
        <taxon>Euthyneura</taxon>
        <taxon>Panpulmonata</taxon>
        <taxon>Hygrophila</taxon>
        <taxon>Lymnaeoidea</taxon>
        <taxon>Lymnaeidae</taxon>
        <taxon>Lymnaea</taxon>
    </lineage>
</organism>
<evidence type="ECO:0000256" key="1">
    <source>
        <dbReference type="ARBA" id="ARBA00023157"/>
    </source>
</evidence>
<protein>
    <recommendedName>
        <fullName evidence="3">Peptidase M12B propeptide domain-containing protein</fullName>
    </recommendedName>
</protein>
<feature type="signal peptide" evidence="2">
    <location>
        <begin position="1"/>
        <end position="27"/>
    </location>
</feature>
<keyword evidence="5" id="KW-1185">Reference proteome</keyword>
<keyword evidence="1" id="KW-1015">Disulfide bond</keyword>
<comment type="caution">
    <text evidence="4">The sequence shown here is derived from an EMBL/GenBank/DDBJ whole genome shotgun (WGS) entry which is preliminary data.</text>
</comment>
<evidence type="ECO:0000259" key="3">
    <source>
        <dbReference type="Pfam" id="PF01562"/>
    </source>
</evidence>
<dbReference type="Pfam" id="PF01562">
    <property type="entry name" value="Pep_M12B_propep"/>
    <property type="match status" value="1"/>
</dbReference>
<feature type="domain" description="Peptidase M12B propeptide" evidence="3">
    <location>
        <begin position="55"/>
        <end position="145"/>
    </location>
</feature>